<dbReference type="PANTHER" id="PTHR10747">
    <property type="entry name" value="TRANSCRIPTION FACTOR COE FAMILY MEMBER"/>
    <property type="match status" value="1"/>
</dbReference>
<comment type="caution">
    <text evidence="13">The sequence shown here is derived from an EMBL/GenBank/DDBJ whole genome shotgun (WGS) entry which is preliminary data.</text>
</comment>
<reference evidence="13" key="1">
    <citation type="journal article" date="2023" name="IScience">
        <title>Live-bearing cockroach genome reveals convergent evolutionary mechanisms linked to viviparity in insects and beyond.</title>
        <authorList>
            <person name="Fouks B."/>
            <person name="Harrison M.C."/>
            <person name="Mikhailova A.A."/>
            <person name="Marchal E."/>
            <person name="English S."/>
            <person name="Carruthers M."/>
            <person name="Jennings E.C."/>
            <person name="Chiamaka E.L."/>
            <person name="Frigard R.A."/>
            <person name="Pippel M."/>
            <person name="Attardo G.M."/>
            <person name="Benoit J.B."/>
            <person name="Bornberg-Bauer E."/>
            <person name="Tobe S.S."/>
        </authorList>
    </citation>
    <scope>NUCLEOTIDE SEQUENCE</scope>
    <source>
        <strain evidence="13">Stay&amp;Tobe</strain>
    </source>
</reference>
<organism evidence="13 14">
    <name type="scientific">Diploptera punctata</name>
    <name type="common">Pacific beetle cockroach</name>
    <dbReference type="NCBI Taxonomy" id="6984"/>
    <lineage>
        <taxon>Eukaryota</taxon>
        <taxon>Metazoa</taxon>
        <taxon>Ecdysozoa</taxon>
        <taxon>Arthropoda</taxon>
        <taxon>Hexapoda</taxon>
        <taxon>Insecta</taxon>
        <taxon>Pterygota</taxon>
        <taxon>Neoptera</taxon>
        <taxon>Polyneoptera</taxon>
        <taxon>Dictyoptera</taxon>
        <taxon>Blattodea</taxon>
        <taxon>Blaberoidea</taxon>
        <taxon>Blaberidae</taxon>
        <taxon>Diplopterinae</taxon>
        <taxon>Diploptera</taxon>
    </lineage>
</organism>
<evidence type="ECO:0000313" key="13">
    <source>
        <dbReference type="EMBL" id="KAJ9586917.1"/>
    </source>
</evidence>
<evidence type="ECO:0000256" key="10">
    <source>
        <dbReference type="RuleBase" id="RU004489"/>
    </source>
</evidence>
<dbReference type="Proteomes" id="UP001233999">
    <property type="component" value="Unassembled WGS sequence"/>
</dbReference>
<dbReference type="AlphaFoldDB" id="A0AAD8EEK6"/>
<evidence type="ECO:0000313" key="14">
    <source>
        <dbReference type="Proteomes" id="UP001233999"/>
    </source>
</evidence>
<evidence type="ECO:0000256" key="11">
    <source>
        <dbReference type="SAM" id="MobiDB-lite"/>
    </source>
</evidence>
<keyword evidence="3 10" id="KW-0479">Metal-binding</keyword>
<evidence type="ECO:0000256" key="8">
    <source>
        <dbReference type="ARBA" id="ARBA00023163"/>
    </source>
</evidence>
<name>A0AAD8EEK6_DIPPU</name>
<comment type="similarity">
    <text evidence="2 10">Belongs to the COE family.</text>
</comment>
<feature type="domain" description="Transcription factor COE helix-loop-helix" evidence="12">
    <location>
        <begin position="38"/>
        <end position="81"/>
    </location>
</feature>
<dbReference type="FunFam" id="1.10.287.4280:FF:000001">
    <property type="entry name" value="transcription factor COE1 isoform X2"/>
    <property type="match status" value="1"/>
</dbReference>
<keyword evidence="4 10" id="KW-0863">Zinc-finger</keyword>
<feature type="non-terminal residue" evidence="13">
    <location>
        <position position="230"/>
    </location>
</feature>
<evidence type="ECO:0000256" key="7">
    <source>
        <dbReference type="ARBA" id="ARBA00023125"/>
    </source>
</evidence>
<dbReference type="InterPro" id="IPR003523">
    <property type="entry name" value="Transcription_factor_COE"/>
</dbReference>
<keyword evidence="8 10" id="KW-0804">Transcription</keyword>
<dbReference type="GO" id="GO:0005634">
    <property type="term" value="C:nucleus"/>
    <property type="evidence" value="ECO:0007669"/>
    <property type="project" value="UniProtKB-SubCell"/>
</dbReference>
<keyword evidence="7 10" id="KW-0238">DNA-binding</keyword>
<reference evidence="13" key="2">
    <citation type="submission" date="2023-05" db="EMBL/GenBank/DDBJ databases">
        <authorList>
            <person name="Fouks B."/>
        </authorList>
    </citation>
    <scope>NUCLEOTIDE SEQUENCE</scope>
    <source>
        <strain evidence="13">Stay&amp;Tobe</strain>
        <tissue evidence="13">Testes</tissue>
    </source>
</reference>
<evidence type="ECO:0000256" key="2">
    <source>
        <dbReference type="ARBA" id="ARBA00010340"/>
    </source>
</evidence>
<keyword evidence="10" id="KW-0217">Developmental protein</keyword>
<dbReference type="GO" id="GO:0006355">
    <property type="term" value="P:regulation of DNA-templated transcription"/>
    <property type="evidence" value="ECO:0007669"/>
    <property type="project" value="InterPro"/>
</dbReference>
<evidence type="ECO:0000256" key="9">
    <source>
        <dbReference type="ARBA" id="ARBA00023242"/>
    </source>
</evidence>
<evidence type="ECO:0000256" key="5">
    <source>
        <dbReference type="ARBA" id="ARBA00022833"/>
    </source>
</evidence>
<evidence type="ECO:0000259" key="12">
    <source>
        <dbReference type="Pfam" id="PF16423"/>
    </source>
</evidence>
<comment type="subcellular location">
    <subcellularLocation>
        <location evidence="1 10">Nucleus</location>
    </subcellularLocation>
</comment>
<dbReference type="Gene3D" id="1.10.287.4280">
    <property type="match status" value="1"/>
</dbReference>
<sequence>FETHQTYPGVGYVTLSYNSKQFCKGAPGASYFLVSITLNEPTIDYGFQRLQKLIPRHPGDPEKLPKEIILKRAADLAEALYSMPRNNQLALSAPRSPTMTNNGMSSGFNTYTGQLAVSVQENGNGQWTEEEYGRAQSSSVSPRGGGYGSSASTPHSSNGGGSYVTGASTGVTMNVPGSPATSGLFNSSSRGVFYGVGSLVSSPFATMNPFALPTCNSQTYGTSPLLSTGK</sequence>
<evidence type="ECO:0000256" key="3">
    <source>
        <dbReference type="ARBA" id="ARBA00022723"/>
    </source>
</evidence>
<dbReference type="Pfam" id="PF16423">
    <property type="entry name" value="COE1_HLH"/>
    <property type="match status" value="1"/>
</dbReference>
<dbReference type="GO" id="GO:0003677">
    <property type="term" value="F:DNA binding"/>
    <property type="evidence" value="ECO:0007669"/>
    <property type="project" value="UniProtKB-KW"/>
</dbReference>
<proteinExistence type="inferred from homology"/>
<keyword evidence="9 10" id="KW-0539">Nucleus</keyword>
<keyword evidence="14" id="KW-1185">Reference proteome</keyword>
<dbReference type="EMBL" id="JASPKZ010006824">
    <property type="protein sequence ID" value="KAJ9586917.1"/>
    <property type="molecule type" value="Genomic_DNA"/>
</dbReference>
<feature type="region of interest" description="Disordered" evidence="11">
    <location>
        <begin position="126"/>
        <end position="164"/>
    </location>
</feature>
<evidence type="ECO:0000256" key="6">
    <source>
        <dbReference type="ARBA" id="ARBA00023015"/>
    </source>
</evidence>
<keyword evidence="6 10" id="KW-0805">Transcription regulation</keyword>
<dbReference type="InterPro" id="IPR032201">
    <property type="entry name" value="COE_HLH"/>
</dbReference>
<protein>
    <recommendedName>
        <fullName evidence="12">Transcription factor COE helix-loop-helix domain-containing protein</fullName>
    </recommendedName>
</protein>
<gene>
    <name evidence="13" type="ORF">L9F63_019493</name>
</gene>
<dbReference type="GO" id="GO:0008270">
    <property type="term" value="F:zinc ion binding"/>
    <property type="evidence" value="ECO:0007669"/>
    <property type="project" value="UniProtKB-KW"/>
</dbReference>
<evidence type="ECO:0000256" key="4">
    <source>
        <dbReference type="ARBA" id="ARBA00022771"/>
    </source>
</evidence>
<evidence type="ECO:0000256" key="1">
    <source>
        <dbReference type="ARBA" id="ARBA00004123"/>
    </source>
</evidence>
<accession>A0AAD8EEK6</accession>
<keyword evidence="5 10" id="KW-0862">Zinc</keyword>